<accession>X0X4X9</accession>
<evidence type="ECO:0000313" key="2">
    <source>
        <dbReference type="EMBL" id="GAG20041.1"/>
    </source>
</evidence>
<protein>
    <submittedName>
        <fullName evidence="2">Uncharacterized protein</fullName>
    </submittedName>
</protein>
<feature type="compositionally biased region" description="Low complexity" evidence="1">
    <location>
        <begin position="67"/>
        <end position="87"/>
    </location>
</feature>
<sequence>ANPPYSGGVLGRYTLDVTGLAPGNYLLDLTDPTLTGSDAVEHRPNEVPPAWIAVDEPCSPMPPTPSPTATATPSPTPSPTATATPSPTAVTTHLEAGWNHVCYLGPSQPIQQALADVGDGLLAVYRLGPGQGYDKWFPDRPGVSTITNVDSYQALFLLIASSLPWTQEPAGPPADAITLVPGWNSVCYTGQTKDVELATAGISGEFGVLYVLGPGQTWQRFVPGRPDVTDLAALTQFRPLLILLTQQGDAQWAFDP</sequence>
<feature type="region of interest" description="Disordered" evidence="1">
    <location>
        <begin position="56"/>
        <end position="87"/>
    </location>
</feature>
<organism evidence="2">
    <name type="scientific">marine sediment metagenome</name>
    <dbReference type="NCBI Taxonomy" id="412755"/>
    <lineage>
        <taxon>unclassified sequences</taxon>
        <taxon>metagenomes</taxon>
        <taxon>ecological metagenomes</taxon>
    </lineage>
</organism>
<proteinExistence type="predicted"/>
<feature type="non-terminal residue" evidence="2">
    <location>
        <position position="1"/>
    </location>
</feature>
<gene>
    <name evidence="2" type="ORF">S01H1_47244</name>
</gene>
<name>X0X4X9_9ZZZZ</name>
<reference evidence="2" key="1">
    <citation type="journal article" date="2014" name="Front. Microbiol.">
        <title>High frequency of phylogenetically diverse reductive dehalogenase-homologous genes in deep subseafloor sedimentary metagenomes.</title>
        <authorList>
            <person name="Kawai M."/>
            <person name="Futagami T."/>
            <person name="Toyoda A."/>
            <person name="Takaki Y."/>
            <person name="Nishi S."/>
            <person name="Hori S."/>
            <person name="Arai W."/>
            <person name="Tsubouchi T."/>
            <person name="Morono Y."/>
            <person name="Uchiyama I."/>
            <person name="Ito T."/>
            <person name="Fujiyama A."/>
            <person name="Inagaki F."/>
            <person name="Takami H."/>
        </authorList>
    </citation>
    <scope>NUCLEOTIDE SEQUENCE</scope>
    <source>
        <strain evidence="2">Expedition CK06-06</strain>
    </source>
</reference>
<dbReference type="EMBL" id="BARS01030284">
    <property type="protein sequence ID" value="GAG20041.1"/>
    <property type="molecule type" value="Genomic_DNA"/>
</dbReference>
<dbReference type="AlphaFoldDB" id="X0X4X9"/>
<evidence type="ECO:0000256" key="1">
    <source>
        <dbReference type="SAM" id="MobiDB-lite"/>
    </source>
</evidence>
<comment type="caution">
    <text evidence="2">The sequence shown here is derived from an EMBL/GenBank/DDBJ whole genome shotgun (WGS) entry which is preliminary data.</text>
</comment>